<dbReference type="GO" id="GO:0031965">
    <property type="term" value="C:nuclear membrane"/>
    <property type="evidence" value="ECO:0007669"/>
    <property type="project" value="UniProtKB-SubCell"/>
</dbReference>
<dbReference type="InterPro" id="IPR018819">
    <property type="entry name" value="Nur1/Mug154"/>
</dbReference>
<evidence type="ECO:0000256" key="1">
    <source>
        <dbReference type="ARBA" id="ARBA00004232"/>
    </source>
</evidence>
<evidence type="ECO:0000313" key="10">
    <source>
        <dbReference type="EMBL" id="KAI5965991.1"/>
    </source>
</evidence>
<dbReference type="Proteomes" id="UP001204833">
    <property type="component" value="Unassembled WGS sequence"/>
</dbReference>
<feature type="compositionally biased region" description="Low complexity" evidence="8">
    <location>
        <begin position="454"/>
        <end position="474"/>
    </location>
</feature>
<dbReference type="PANTHER" id="PTHR28293">
    <property type="entry name" value="NUCLEAR RIM PROTEIN 1"/>
    <property type="match status" value="1"/>
</dbReference>
<organism evidence="10 11">
    <name type="scientific">Candida theae</name>
    <dbReference type="NCBI Taxonomy" id="1198502"/>
    <lineage>
        <taxon>Eukaryota</taxon>
        <taxon>Fungi</taxon>
        <taxon>Dikarya</taxon>
        <taxon>Ascomycota</taxon>
        <taxon>Saccharomycotina</taxon>
        <taxon>Pichiomycetes</taxon>
        <taxon>Debaryomycetaceae</taxon>
        <taxon>Candida/Lodderomyces clade</taxon>
        <taxon>Candida</taxon>
    </lineage>
</organism>
<dbReference type="Pfam" id="PF10332">
    <property type="entry name" value="DUF2418"/>
    <property type="match status" value="1"/>
</dbReference>
<keyword evidence="11" id="KW-1185">Reference proteome</keyword>
<reference evidence="10 11" key="1">
    <citation type="journal article" date="2022" name="DNA Res.">
        <title>Genome analysis of five recently described species of the CUG-Ser clade uncovers Candida theae as a new hybrid lineage with pathogenic potential in the Candida parapsilosis species complex.</title>
        <authorList>
            <person name="Mixao V."/>
            <person name="Del Olmo V."/>
            <person name="Hegedusova E."/>
            <person name="Saus E."/>
            <person name="Pryszcz L."/>
            <person name="Cillingova A."/>
            <person name="Nosek J."/>
            <person name="Gabaldon T."/>
        </authorList>
    </citation>
    <scope>NUCLEOTIDE SEQUENCE [LARGE SCALE GENOMIC DNA]</scope>
    <source>
        <strain evidence="10 11">CBS 12239</strain>
    </source>
</reference>
<evidence type="ECO:0000256" key="8">
    <source>
        <dbReference type="SAM" id="MobiDB-lite"/>
    </source>
</evidence>
<keyword evidence="5 9" id="KW-1133">Transmembrane helix</keyword>
<dbReference type="EMBL" id="JAIHNG010000043">
    <property type="protein sequence ID" value="KAI5965991.1"/>
    <property type="molecule type" value="Genomic_DNA"/>
</dbReference>
<feature type="compositionally biased region" description="Basic and acidic residues" evidence="8">
    <location>
        <begin position="444"/>
        <end position="453"/>
    </location>
</feature>
<keyword evidence="4 9" id="KW-0812">Transmembrane</keyword>
<keyword evidence="6 9" id="KW-0472">Membrane</keyword>
<evidence type="ECO:0000256" key="4">
    <source>
        <dbReference type="ARBA" id="ARBA00022692"/>
    </source>
</evidence>
<evidence type="ECO:0000256" key="5">
    <source>
        <dbReference type="ARBA" id="ARBA00022989"/>
    </source>
</evidence>
<evidence type="ECO:0000313" key="11">
    <source>
        <dbReference type="Proteomes" id="UP001204833"/>
    </source>
</evidence>
<evidence type="ECO:0000256" key="3">
    <source>
        <dbReference type="ARBA" id="ARBA00018310"/>
    </source>
</evidence>
<comment type="similarity">
    <text evidence="2">Belongs to the NUR1 family.</text>
</comment>
<feature type="compositionally biased region" description="Basic and acidic residues" evidence="8">
    <location>
        <begin position="333"/>
        <end position="352"/>
    </location>
</feature>
<feature type="region of interest" description="Disordered" evidence="8">
    <location>
        <begin position="333"/>
        <end position="363"/>
    </location>
</feature>
<evidence type="ECO:0000256" key="6">
    <source>
        <dbReference type="ARBA" id="ARBA00023136"/>
    </source>
</evidence>
<proteinExistence type="inferred from homology"/>
<feature type="region of interest" description="Disordered" evidence="8">
    <location>
        <begin position="378"/>
        <end position="493"/>
    </location>
</feature>
<evidence type="ECO:0000256" key="2">
    <source>
        <dbReference type="ARBA" id="ARBA00007900"/>
    </source>
</evidence>
<evidence type="ECO:0000256" key="9">
    <source>
        <dbReference type="SAM" id="Phobius"/>
    </source>
</evidence>
<accession>A0AAD5BIF0</accession>
<feature type="transmembrane region" description="Helical" evidence="9">
    <location>
        <begin position="110"/>
        <end position="134"/>
    </location>
</feature>
<dbReference type="GeneID" id="76148758"/>
<gene>
    <name evidence="10" type="ORF">KGF57_000699</name>
</gene>
<feature type="compositionally biased region" description="Basic and acidic residues" evidence="8">
    <location>
        <begin position="484"/>
        <end position="493"/>
    </location>
</feature>
<feature type="compositionally biased region" description="Low complexity" evidence="8">
    <location>
        <begin position="397"/>
        <end position="424"/>
    </location>
</feature>
<name>A0AAD5BIF0_9ASCO</name>
<feature type="compositionally biased region" description="Polar residues" evidence="8">
    <location>
        <begin position="425"/>
        <end position="437"/>
    </location>
</feature>
<comment type="caution">
    <text evidence="10">The sequence shown here is derived from an EMBL/GenBank/DDBJ whole genome shotgun (WGS) entry which is preliminary data.</text>
</comment>
<dbReference type="PANTHER" id="PTHR28293:SF1">
    <property type="entry name" value="NUCLEAR RIM PROTEIN 1"/>
    <property type="match status" value="1"/>
</dbReference>
<protein>
    <recommendedName>
        <fullName evidence="3">Nuclear rim protein 1</fullName>
    </recommendedName>
</protein>
<comment type="function">
    <text evidence="7">Member of a perinuclear network that controls recombination at multiple loci to maintain genome stability. Required for rDNA repeat stability.</text>
</comment>
<sequence>MSSKRLIRKESLVSKVQSFPFDFYLYLNELRLSIDWDEYATSVGLPTGIGLCSLSLIIQSILSYYNSINKRSKNVLFDSNYYQYENLKSVVSSKRQLHDYEINTTTTNTVVWLFNAIQSIVIFLSILNTILIFASTRDYQLLYHKTKPKYKSAVHPADRESYFYWLLYHVVVFFSKDDEAEDEDDDAMDTTANIEDGESWQLRTWQPSKFSLYFFVGLNPINNIIIANFTQQSSSLSIIVLLSLVSYFNYKLIDCFLSLVQDKQIIYQETFKEFNDKFVKPKTNVLKKDAMVDATLGPLYSSVLVNHEPYTFTKSKVFTTHDPKGKEVKEFIDSGSDETVHPNDFDRSEYRSQSRNLSRFSSRRSSIYDRTEMQTIPPFAFRRGQDYASSTPYDGLQQSSFSRMQSPSPSRYSNSVNYNRSPNSARNAISQRLSPQKLSPGKPDLAHPRRDSIGHSSIHSSPSFHRSPSPQRSSIFYRSPSPTRHNDRKPGWR</sequence>
<evidence type="ECO:0000256" key="7">
    <source>
        <dbReference type="ARBA" id="ARBA00024979"/>
    </source>
</evidence>
<dbReference type="GO" id="GO:0007096">
    <property type="term" value="P:regulation of exit from mitosis"/>
    <property type="evidence" value="ECO:0007669"/>
    <property type="project" value="TreeGrafter"/>
</dbReference>
<dbReference type="GO" id="GO:0043007">
    <property type="term" value="P:maintenance of rDNA"/>
    <property type="evidence" value="ECO:0007669"/>
    <property type="project" value="TreeGrafter"/>
</dbReference>
<feature type="compositionally biased region" description="Low complexity" evidence="8">
    <location>
        <begin position="353"/>
        <end position="363"/>
    </location>
</feature>
<comment type="subcellular location">
    <subcellularLocation>
        <location evidence="1">Nucleus membrane</location>
        <topology evidence="1">Multi-pass membrane protein</topology>
    </subcellularLocation>
</comment>
<dbReference type="RefSeq" id="XP_051610795.1">
    <property type="nucleotide sequence ID" value="XM_051755194.1"/>
</dbReference>
<dbReference type="AlphaFoldDB" id="A0AAD5BIF0"/>